<accession>A0ABT3EIX8</accession>
<comment type="caution">
    <text evidence="2">The sequence shown here is derived from an EMBL/GenBank/DDBJ whole genome shotgun (WGS) entry which is preliminary data.</text>
</comment>
<feature type="transmembrane region" description="Helical" evidence="1">
    <location>
        <begin position="97"/>
        <end position="117"/>
    </location>
</feature>
<evidence type="ECO:0000313" key="3">
    <source>
        <dbReference type="Proteomes" id="UP001165677"/>
    </source>
</evidence>
<proteinExistence type="predicted"/>
<protein>
    <submittedName>
        <fullName evidence="2">Uncharacterized protein</fullName>
    </submittedName>
</protein>
<dbReference type="Proteomes" id="UP001165677">
    <property type="component" value="Unassembled WGS sequence"/>
</dbReference>
<sequence length="220" mass="25464">MRRKIEFTKETILPNLVFIFSVINIINNISNLNISIVLSLIGICGTILFYNQNNISSKLIYIWLIAQVIIIEPIFNLNQLGFTLSFSLGFGDYNLSINFLPLLFLGLIKVIESANLIGKQINLMEFRENTISEFLPIRGIITQRLDFNENKNWLLIDLENQLEFEGKKIDKVLIKNKDAEKSIKLKKKNQIAHLRLVTDESKLLSSELSEFPFIDWIRCE</sequence>
<evidence type="ECO:0000256" key="1">
    <source>
        <dbReference type="SAM" id="Phobius"/>
    </source>
</evidence>
<keyword evidence="1" id="KW-0472">Membrane</keyword>
<feature type="transmembrane region" description="Helical" evidence="1">
    <location>
        <begin position="7"/>
        <end position="26"/>
    </location>
</feature>
<keyword evidence="3" id="KW-1185">Reference proteome</keyword>
<keyword evidence="1" id="KW-0812">Transmembrane</keyword>
<feature type="transmembrane region" description="Helical" evidence="1">
    <location>
        <begin position="59"/>
        <end position="77"/>
    </location>
</feature>
<keyword evidence="1" id="KW-1133">Transmembrane helix</keyword>
<evidence type="ECO:0000313" key="2">
    <source>
        <dbReference type="EMBL" id="MCW1148530.1"/>
    </source>
</evidence>
<dbReference type="EMBL" id="JAPCIO010000006">
    <property type="protein sequence ID" value="MCW1148530.1"/>
    <property type="molecule type" value="Genomic_DNA"/>
</dbReference>
<reference evidence="2" key="1">
    <citation type="submission" date="2022-10" db="EMBL/GenBank/DDBJ databases">
        <title>Flavobacterium sp. nov., a bacterium isolated from lake sediment.</title>
        <authorList>
            <person name="Qu J.-H."/>
        </authorList>
    </citation>
    <scope>NUCLEOTIDE SEQUENCE</scope>
    <source>
        <strain evidence="2">TH16-21</strain>
    </source>
</reference>
<dbReference type="RefSeq" id="WP_264369265.1">
    <property type="nucleotide sequence ID" value="NZ_JAPCIO010000006.1"/>
</dbReference>
<name>A0ABT3EIX8_9FLAO</name>
<feature type="transmembrane region" description="Helical" evidence="1">
    <location>
        <begin position="32"/>
        <end position="50"/>
    </location>
</feature>
<gene>
    <name evidence="2" type="ORF">OJ995_09890</name>
</gene>
<organism evidence="2 3">
    <name type="scientific">Flavobacterium lacisediminis</name>
    <dbReference type="NCBI Taxonomy" id="2989705"/>
    <lineage>
        <taxon>Bacteria</taxon>
        <taxon>Pseudomonadati</taxon>
        <taxon>Bacteroidota</taxon>
        <taxon>Flavobacteriia</taxon>
        <taxon>Flavobacteriales</taxon>
        <taxon>Flavobacteriaceae</taxon>
        <taxon>Flavobacterium</taxon>
    </lineage>
</organism>